<sequence>MPEQPGPMPVAGPGHPLALGRRTRTRLRRAIRRLLADPGLADAPDSVRLAAVVLAAKTWEKSGWSQITSRELGRWIGLSQSRTASGVLPVLRGSGVARTQVRTLPGSEKMLGLRCAVVPLWAGRGVAGDDLALTRGELATLLRLVEACFAPGWRKGSEDWSTAPGLLGTGSGATSASDRLALLLLVLECGSQGRVKLCGGRADERHGRSATTLSRLMGCTPSRAARILARLEEQGLVDRRRVKTASGLHHKARLLVPAVAAAHGASVPADVEETAREQAVVAAEAAVADPAPAAGVGQPPADDVSVQVTDADVAGVAEVSDPAPAAHLHTDHSLVAGVVGDACAVDGSSGEAVVGAGRLRPERAGVREEAVDRAGEGPRLTVVDGEGGPLRGEQPKTERRGGKPGRESAGQERGVAQIPPDLAVALAPVIGLWWRVKRRGERAVVVAAARRELAAVADRTDPSSAPGLLAERLAFRLGRQGALDSVRDPVGWLLKRGLPQGRQCGDVRCDDGTLLTDGSVCPRCEDNRVSRRRERQQVLEDVYRQLPHATEQERRDAVEQRMRELAGIAAELQQIRLERAAAAPAWWECSQCERPARSTPPPSGVCRECQVEMGEGSR</sequence>
<reference evidence="2 3" key="1">
    <citation type="submission" date="2024-09" db="EMBL/GenBank/DDBJ databases">
        <authorList>
            <person name="Lee S.D."/>
        </authorList>
    </citation>
    <scope>NUCLEOTIDE SEQUENCE [LARGE SCALE GENOMIC DNA]</scope>
    <source>
        <strain evidence="2 3">N1-12</strain>
    </source>
</reference>
<evidence type="ECO:0000256" key="1">
    <source>
        <dbReference type="SAM" id="MobiDB-lite"/>
    </source>
</evidence>
<feature type="region of interest" description="Disordered" evidence="1">
    <location>
        <begin position="378"/>
        <end position="414"/>
    </location>
</feature>
<feature type="compositionally biased region" description="Basic and acidic residues" evidence="1">
    <location>
        <begin position="393"/>
        <end position="410"/>
    </location>
</feature>
<name>A0ABV6WRB6_9ACTN</name>
<comment type="caution">
    <text evidence="2">The sequence shown here is derived from an EMBL/GenBank/DDBJ whole genome shotgun (WGS) entry which is preliminary data.</text>
</comment>
<accession>A0ABV6WRB6</accession>
<proteinExistence type="predicted"/>
<dbReference type="SUPFAM" id="SSF46785">
    <property type="entry name" value="Winged helix' DNA-binding domain"/>
    <property type="match status" value="1"/>
</dbReference>
<organism evidence="2 3">
    <name type="scientific">Streptacidiphilus alkalitolerans</name>
    <dbReference type="NCBI Taxonomy" id="3342712"/>
    <lineage>
        <taxon>Bacteria</taxon>
        <taxon>Bacillati</taxon>
        <taxon>Actinomycetota</taxon>
        <taxon>Actinomycetes</taxon>
        <taxon>Kitasatosporales</taxon>
        <taxon>Streptomycetaceae</taxon>
        <taxon>Streptacidiphilus</taxon>
    </lineage>
</organism>
<evidence type="ECO:0000313" key="3">
    <source>
        <dbReference type="Proteomes" id="UP001592529"/>
    </source>
</evidence>
<protein>
    <recommendedName>
        <fullName evidence="4">MarR family protein</fullName>
    </recommendedName>
</protein>
<evidence type="ECO:0000313" key="2">
    <source>
        <dbReference type="EMBL" id="MFC1428586.1"/>
    </source>
</evidence>
<dbReference type="Proteomes" id="UP001592529">
    <property type="component" value="Unassembled WGS sequence"/>
</dbReference>
<dbReference type="Gene3D" id="1.10.10.10">
    <property type="entry name" value="Winged helix-like DNA-binding domain superfamily/Winged helix DNA-binding domain"/>
    <property type="match status" value="1"/>
</dbReference>
<evidence type="ECO:0008006" key="4">
    <source>
        <dbReference type="Google" id="ProtNLM"/>
    </source>
</evidence>
<dbReference type="RefSeq" id="WP_380528058.1">
    <property type="nucleotide sequence ID" value="NZ_JBHFAA010000025.1"/>
</dbReference>
<dbReference type="InterPro" id="IPR036388">
    <property type="entry name" value="WH-like_DNA-bd_sf"/>
</dbReference>
<keyword evidence="3" id="KW-1185">Reference proteome</keyword>
<dbReference type="EMBL" id="JBHFAA010000025">
    <property type="protein sequence ID" value="MFC1428586.1"/>
    <property type="molecule type" value="Genomic_DNA"/>
</dbReference>
<gene>
    <name evidence="2" type="ORF">ACEZCY_36030</name>
</gene>
<dbReference type="InterPro" id="IPR036390">
    <property type="entry name" value="WH_DNA-bd_sf"/>
</dbReference>